<protein>
    <submittedName>
        <fullName evidence="1">Uncharacterized protein</fullName>
    </submittedName>
</protein>
<accession>A0A8K0CQX9</accession>
<evidence type="ECO:0000313" key="2">
    <source>
        <dbReference type="Proteomes" id="UP000801492"/>
    </source>
</evidence>
<dbReference type="EMBL" id="VTPC01080088">
    <property type="protein sequence ID" value="KAF2888085.1"/>
    <property type="molecule type" value="Genomic_DNA"/>
</dbReference>
<name>A0A8K0CQX9_IGNLU</name>
<proteinExistence type="predicted"/>
<reference evidence="1" key="1">
    <citation type="submission" date="2019-08" db="EMBL/GenBank/DDBJ databases">
        <title>The genome of the North American firefly Photinus pyralis.</title>
        <authorList>
            <consortium name="Photinus pyralis genome working group"/>
            <person name="Fallon T.R."/>
            <person name="Sander Lower S.E."/>
            <person name="Weng J.-K."/>
        </authorList>
    </citation>
    <scope>NUCLEOTIDE SEQUENCE</scope>
    <source>
        <strain evidence="1">TRF0915ILg1</strain>
        <tissue evidence="1">Whole body</tissue>
    </source>
</reference>
<dbReference type="AlphaFoldDB" id="A0A8K0CQX9"/>
<dbReference type="Proteomes" id="UP000801492">
    <property type="component" value="Unassembled WGS sequence"/>
</dbReference>
<dbReference type="OrthoDB" id="6770401at2759"/>
<keyword evidence="2" id="KW-1185">Reference proteome</keyword>
<evidence type="ECO:0000313" key="1">
    <source>
        <dbReference type="EMBL" id="KAF2888085.1"/>
    </source>
</evidence>
<organism evidence="1 2">
    <name type="scientific">Ignelater luminosus</name>
    <name type="common">Cucubano</name>
    <name type="synonym">Pyrophorus luminosus</name>
    <dbReference type="NCBI Taxonomy" id="2038154"/>
    <lineage>
        <taxon>Eukaryota</taxon>
        <taxon>Metazoa</taxon>
        <taxon>Ecdysozoa</taxon>
        <taxon>Arthropoda</taxon>
        <taxon>Hexapoda</taxon>
        <taxon>Insecta</taxon>
        <taxon>Pterygota</taxon>
        <taxon>Neoptera</taxon>
        <taxon>Endopterygota</taxon>
        <taxon>Coleoptera</taxon>
        <taxon>Polyphaga</taxon>
        <taxon>Elateriformia</taxon>
        <taxon>Elateroidea</taxon>
        <taxon>Elateridae</taxon>
        <taxon>Agrypninae</taxon>
        <taxon>Pyrophorini</taxon>
        <taxon>Ignelater</taxon>
    </lineage>
</organism>
<sequence length="104" mass="11914">MLNVSLTLQISRLQVVLHQRKNFKNLTEKTVKEQVKEGELKLITFLAEHNLPFSLIDHLPKMVAAVCPDSKIADKMKNNYKRKKTTQLTTAVLGPPCKEMRLQT</sequence>
<comment type="caution">
    <text evidence="1">The sequence shown here is derived from an EMBL/GenBank/DDBJ whole genome shotgun (WGS) entry which is preliminary data.</text>
</comment>
<gene>
    <name evidence="1" type="ORF">ILUMI_18088</name>
</gene>